<sequence>MKRLVRSSSGMKFNLFLSATINTTLDRPPPYVVFRSPSIVVLQAASLVPAHSRNRWARARWDNHSIRRFPVNSFPRKDGKKKALERGFHSEASR</sequence>
<reference evidence="2" key="1">
    <citation type="journal article" date="2015" name="Genome Biol. Evol.">
        <title>Organellar Genomes of White Spruce (Picea glauca): Assembly and Annotation.</title>
        <authorList>
            <person name="Jackman S.D."/>
            <person name="Warren R.L."/>
            <person name="Gibb E.A."/>
            <person name="Vandervalk B.P."/>
            <person name="Mohamadi H."/>
            <person name="Chu J."/>
            <person name="Raymond A."/>
            <person name="Pleasance S."/>
            <person name="Coope R."/>
            <person name="Wildung M.R."/>
            <person name="Ritland C.E."/>
            <person name="Bousquet J."/>
            <person name="Jones S.J."/>
            <person name="Bohlmann J."/>
            <person name="Birol I."/>
        </authorList>
    </citation>
    <scope>NUCLEOTIDE SEQUENCE [LARGE SCALE GENOMIC DNA]</scope>
    <source>
        <tissue evidence="2">Flushing bud</tissue>
    </source>
</reference>
<dbReference type="AlphaFoldDB" id="A0A101M0P1"/>
<organism evidence="2">
    <name type="scientific">Picea glauca</name>
    <name type="common">White spruce</name>
    <name type="synonym">Pinus glauca</name>
    <dbReference type="NCBI Taxonomy" id="3330"/>
    <lineage>
        <taxon>Eukaryota</taxon>
        <taxon>Viridiplantae</taxon>
        <taxon>Streptophyta</taxon>
        <taxon>Embryophyta</taxon>
        <taxon>Tracheophyta</taxon>
        <taxon>Spermatophyta</taxon>
        <taxon>Pinopsida</taxon>
        <taxon>Pinidae</taxon>
        <taxon>Conifers I</taxon>
        <taxon>Pinales</taxon>
        <taxon>Pinaceae</taxon>
        <taxon>Picea</taxon>
    </lineage>
</organism>
<accession>A0A101M0P1</accession>
<geneLocation type="mitochondrion" evidence="2"/>
<name>A0A101M0P1_PICGL</name>
<comment type="caution">
    <text evidence="2">The sequence shown here is derived from an EMBL/GenBank/DDBJ whole genome shotgun (WGS) entry which is preliminary data.</text>
</comment>
<protein>
    <submittedName>
        <fullName evidence="2">Uncharacterized protein</fullName>
    </submittedName>
</protein>
<feature type="region of interest" description="Disordered" evidence="1">
    <location>
        <begin position="72"/>
        <end position="94"/>
    </location>
</feature>
<evidence type="ECO:0000256" key="1">
    <source>
        <dbReference type="SAM" id="MobiDB-lite"/>
    </source>
</evidence>
<gene>
    <name evidence="2" type="ORF">ABT39_MTgene4103</name>
</gene>
<proteinExistence type="predicted"/>
<dbReference type="EMBL" id="LKAM01000004">
    <property type="protein sequence ID" value="KUM48767.1"/>
    <property type="molecule type" value="Genomic_DNA"/>
</dbReference>
<keyword evidence="2" id="KW-0496">Mitochondrion</keyword>
<feature type="compositionally biased region" description="Basic and acidic residues" evidence="1">
    <location>
        <begin position="75"/>
        <end position="94"/>
    </location>
</feature>
<evidence type="ECO:0000313" key="2">
    <source>
        <dbReference type="EMBL" id="KUM48767.1"/>
    </source>
</evidence>